<name>A0AAD1WMJ1_PELCU</name>
<dbReference type="InterPro" id="IPR052717">
    <property type="entry name" value="Vacuolar_transposase_reg"/>
</dbReference>
<dbReference type="InterPro" id="IPR008906">
    <property type="entry name" value="HATC_C_dom"/>
</dbReference>
<organism evidence="2 3">
    <name type="scientific">Pelobates cultripes</name>
    <name type="common">Western spadefoot toad</name>
    <dbReference type="NCBI Taxonomy" id="61616"/>
    <lineage>
        <taxon>Eukaryota</taxon>
        <taxon>Metazoa</taxon>
        <taxon>Chordata</taxon>
        <taxon>Craniata</taxon>
        <taxon>Vertebrata</taxon>
        <taxon>Euteleostomi</taxon>
        <taxon>Amphibia</taxon>
        <taxon>Batrachia</taxon>
        <taxon>Anura</taxon>
        <taxon>Pelobatoidea</taxon>
        <taxon>Pelobatidae</taxon>
        <taxon>Pelobates</taxon>
    </lineage>
</organism>
<dbReference type="Pfam" id="PF05699">
    <property type="entry name" value="Dimer_Tnp_hAT"/>
    <property type="match status" value="1"/>
</dbReference>
<evidence type="ECO:0000259" key="1">
    <source>
        <dbReference type="Pfam" id="PF05699"/>
    </source>
</evidence>
<dbReference type="GO" id="GO:0005634">
    <property type="term" value="C:nucleus"/>
    <property type="evidence" value="ECO:0007669"/>
    <property type="project" value="TreeGrafter"/>
</dbReference>
<dbReference type="GO" id="GO:0006357">
    <property type="term" value="P:regulation of transcription by RNA polymerase II"/>
    <property type="evidence" value="ECO:0007669"/>
    <property type="project" value="TreeGrafter"/>
</dbReference>
<sequence length="299" mass="34564">MDTESCWITTLHMCQSLLNIKWAILSVMENQLVQNLSKQHWNLLQDLVSVLKIVWIATIFLQEEQNTSVSSVIPCVHGILNAFTHFSENSSTIGKAFVNQIRVEMCRHWDMVNEVNLLASPAVVASFFDPRYKELRFLKPEARGEVYSKVISLLSQTCDTQPGLLLDSGVEETFDQCLQRDTCSRVMHDNLYDLLLGKDPTEIMPEARQQLESYIAEPVCKRSTDPLVWWKSNHHRFPELARLAQQYLIIPSTAIQPERAFSAKQGTMEQRRVVLEQNYMDFLLFIHHNMDLLDLPKKQ</sequence>
<protein>
    <submittedName>
        <fullName evidence="2">Zinc finger BED domain-containing 1-like</fullName>
    </submittedName>
</protein>
<dbReference type="GO" id="GO:0046983">
    <property type="term" value="F:protein dimerization activity"/>
    <property type="evidence" value="ECO:0007669"/>
    <property type="project" value="InterPro"/>
</dbReference>
<feature type="domain" description="HAT C-terminal dimerisation" evidence="1">
    <location>
        <begin position="211"/>
        <end position="290"/>
    </location>
</feature>
<gene>
    <name evidence="2" type="ORF">PECUL_23A034061</name>
</gene>
<keyword evidence="3" id="KW-1185">Reference proteome</keyword>
<dbReference type="AlphaFoldDB" id="A0AAD1WMJ1"/>
<dbReference type="PANTHER" id="PTHR46169">
    <property type="entry name" value="DNA REPLICATION-RELATED ELEMENT FACTOR, ISOFORM A"/>
    <property type="match status" value="1"/>
</dbReference>
<dbReference type="EMBL" id="OW240920">
    <property type="protein sequence ID" value="CAH2314214.1"/>
    <property type="molecule type" value="Genomic_DNA"/>
</dbReference>
<dbReference type="Proteomes" id="UP001295444">
    <property type="component" value="Chromosome 09"/>
</dbReference>
<dbReference type="SUPFAM" id="SSF53098">
    <property type="entry name" value="Ribonuclease H-like"/>
    <property type="match status" value="1"/>
</dbReference>
<dbReference type="InterPro" id="IPR012337">
    <property type="entry name" value="RNaseH-like_sf"/>
</dbReference>
<dbReference type="PANTHER" id="PTHR46169:SF9">
    <property type="entry name" value="SI:DKEYP-117B8.4"/>
    <property type="match status" value="1"/>
</dbReference>
<reference evidence="2" key="1">
    <citation type="submission" date="2022-03" db="EMBL/GenBank/DDBJ databases">
        <authorList>
            <person name="Alioto T."/>
            <person name="Alioto T."/>
            <person name="Gomez Garrido J."/>
        </authorList>
    </citation>
    <scope>NUCLEOTIDE SEQUENCE</scope>
</reference>
<evidence type="ECO:0000313" key="2">
    <source>
        <dbReference type="EMBL" id="CAH2314214.1"/>
    </source>
</evidence>
<accession>A0AAD1WMJ1</accession>
<evidence type="ECO:0000313" key="3">
    <source>
        <dbReference type="Proteomes" id="UP001295444"/>
    </source>
</evidence>
<proteinExistence type="predicted"/>